<name>A0A0G1K4K6_9BACT</name>
<gene>
    <name evidence="2" type="ORF">UW74_C0022G0017</name>
</gene>
<evidence type="ECO:0008006" key="4">
    <source>
        <dbReference type="Google" id="ProtNLM"/>
    </source>
</evidence>
<feature type="transmembrane region" description="Helical" evidence="1">
    <location>
        <begin position="24"/>
        <end position="57"/>
    </location>
</feature>
<keyword evidence="1" id="KW-0812">Transmembrane</keyword>
<sequence length="156" mass="18149">MDNFLTLLSWEAEEYAHHDKGKDWFWSVGIVSIGFFALALILQNYLFAIMILIGGFAVALHGSKKPKTVHFAITSRGVAVDNTLYPYDNLKYFWINYDPPHIRDLYLISSKTFQLQITIPLGNADPNEIREHLIKFLEEKEIEESLFDSIARFFRF</sequence>
<evidence type="ECO:0000256" key="1">
    <source>
        <dbReference type="SAM" id="Phobius"/>
    </source>
</evidence>
<dbReference type="EMBL" id="LCJM01000022">
    <property type="protein sequence ID" value="KKT78550.1"/>
    <property type="molecule type" value="Genomic_DNA"/>
</dbReference>
<reference evidence="2 3" key="1">
    <citation type="journal article" date="2015" name="Nature">
        <title>rRNA introns, odd ribosomes, and small enigmatic genomes across a large radiation of phyla.</title>
        <authorList>
            <person name="Brown C.T."/>
            <person name="Hug L.A."/>
            <person name="Thomas B.C."/>
            <person name="Sharon I."/>
            <person name="Castelle C.J."/>
            <person name="Singh A."/>
            <person name="Wilkins M.J."/>
            <person name="Williams K.H."/>
            <person name="Banfield J.F."/>
        </authorList>
    </citation>
    <scope>NUCLEOTIDE SEQUENCE [LARGE SCALE GENOMIC DNA]</scope>
</reference>
<evidence type="ECO:0000313" key="2">
    <source>
        <dbReference type="EMBL" id="KKT78550.1"/>
    </source>
</evidence>
<accession>A0A0G1K4K6</accession>
<dbReference type="Proteomes" id="UP000034889">
    <property type="component" value="Unassembled WGS sequence"/>
</dbReference>
<keyword evidence="1" id="KW-1133">Transmembrane helix</keyword>
<evidence type="ECO:0000313" key="3">
    <source>
        <dbReference type="Proteomes" id="UP000034889"/>
    </source>
</evidence>
<proteinExistence type="predicted"/>
<keyword evidence="1" id="KW-0472">Membrane</keyword>
<dbReference type="AlphaFoldDB" id="A0A0G1K4K6"/>
<comment type="caution">
    <text evidence="2">The sequence shown here is derived from an EMBL/GenBank/DDBJ whole genome shotgun (WGS) entry which is preliminary data.</text>
</comment>
<organism evidence="2 3">
    <name type="scientific">Candidatus Giovannonibacteria bacterium GW2011_GWC2_44_8</name>
    <dbReference type="NCBI Taxonomy" id="1618657"/>
    <lineage>
        <taxon>Bacteria</taxon>
        <taxon>Candidatus Giovannoniibacteriota</taxon>
    </lineage>
</organism>
<protein>
    <recommendedName>
        <fullName evidence="4">DUF5673 domain-containing protein</fullName>
    </recommendedName>
</protein>